<accession>I4YBZ5</accession>
<organism evidence="1 2">
    <name type="scientific">Wallemia mellicola (strain ATCC MYA-4683 / CBS 633.66)</name>
    <name type="common">Wallemia sebi (CBS 633.66)</name>
    <dbReference type="NCBI Taxonomy" id="671144"/>
    <lineage>
        <taxon>Eukaryota</taxon>
        <taxon>Fungi</taxon>
        <taxon>Dikarya</taxon>
        <taxon>Basidiomycota</taxon>
        <taxon>Wallemiomycotina</taxon>
        <taxon>Wallemiomycetes</taxon>
        <taxon>Wallemiales</taxon>
        <taxon>Wallemiaceae</taxon>
        <taxon>Wallemia</taxon>
    </lineage>
</organism>
<keyword evidence="2" id="KW-1185">Reference proteome</keyword>
<dbReference type="AlphaFoldDB" id="I4YBZ5"/>
<proteinExistence type="predicted"/>
<dbReference type="InParanoid" id="I4YBZ5"/>
<gene>
    <name evidence="1" type="ORF">WALSEDRAFT_69051</name>
</gene>
<evidence type="ECO:0000313" key="1">
    <source>
        <dbReference type="EMBL" id="EIM21487.1"/>
    </source>
</evidence>
<dbReference type="RefSeq" id="XP_006958516.1">
    <property type="nucleotide sequence ID" value="XM_006958454.1"/>
</dbReference>
<dbReference type="KEGG" id="wse:WALSEDRAFT_69051"/>
<dbReference type="HOGENOM" id="CLU_2387863_0_0_1"/>
<name>I4YBZ5_WALMC</name>
<sequence>MVRNPDGKVDSVRRVIGKVGAPSTFLPRIYNYIVEEETGVDVCESGKFIKIDKKMLKSQLQKELRLNNDGIPAEELNSKFPNAVCCGSLPSTHI</sequence>
<dbReference type="GeneID" id="18475516"/>
<reference evidence="1 2" key="1">
    <citation type="journal article" date="2012" name="Fungal Genet. Biol.">
        <title>The genome of the xerotolerant mold Wallemia sebi reveals adaptations to osmotic stress and suggests cryptic sexual reproduction.</title>
        <authorList>
            <person name="Padamsee M."/>
            <person name="Kumar T.K.A."/>
            <person name="Riley R."/>
            <person name="Binder M."/>
            <person name="Boyd A."/>
            <person name="Calvo A.M."/>
            <person name="Furukawa K."/>
            <person name="Hesse C."/>
            <person name="Hohmann S."/>
            <person name="James T.Y."/>
            <person name="LaButti K."/>
            <person name="Lapidus A."/>
            <person name="Lindquist E."/>
            <person name="Lucas S."/>
            <person name="Miller K."/>
            <person name="Shantappa S."/>
            <person name="Grigoriev I.V."/>
            <person name="Hibbett D.S."/>
            <person name="McLaughlin D.J."/>
            <person name="Spatafora J.W."/>
            <person name="Aime M.C."/>
        </authorList>
    </citation>
    <scope>NUCLEOTIDE SEQUENCE [LARGE SCALE GENOMIC DNA]</scope>
    <source>
        <strain evidence="2">ATCC MYA-4683 / CBS 633.66</strain>
    </source>
</reference>
<evidence type="ECO:0000313" key="2">
    <source>
        <dbReference type="Proteomes" id="UP000005242"/>
    </source>
</evidence>
<dbReference type="EMBL" id="JH668232">
    <property type="protein sequence ID" value="EIM21487.1"/>
    <property type="molecule type" value="Genomic_DNA"/>
</dbReference>
<dbReference type="Proteomes" id="UP000005242">
    <property type="component" value="Unassembled WGS sequence"/>
</dbReference>
<protein>
    <submittedName>
        <fullName evidence="1">Uncharacterized protein</fullName>
    </submittedName>
</protein>